<dbReference type="EMBL" id="LWLN01000001">
    <property type="protein sequence ID" value="OLZ40089.1"/>
    <property type="molecule type" value="Genomic_DNA"/>
</dbReference>
<evidence type="ECO:0008006" key="4">
    <source>
        <dbReference type="Google" id="ProtNLM"/>
    </source>
</evidence>
<gene>
    <name evidence="2" type="ORF">A6E15_03445</name>
</gene>
<keyword evidence="3" id="KW-1185">Reference proteome</keyword>
<organism evidence="2 3">
    <name type="scientific">Natrinema saccharevitans</name>
    <dbReference type="NCBI Taxonomy" id="301967"/>
    <lineage>
        <taxon>Archaea</taxon>
        <taxon>Methanobacteriati</taxon>
        <taxon>Methanobacteriota</taxon>
        <taxon>Stenosarchaea group</taxon>
        <taxon>Halobacteria</taxon>
        <taxon>Halobacteriales</taxon>
        <taxon>Natrialbaceae</taxon>
        <taxon>Natrinema</taxon>
    </lineage>
</organism>
<evidence type="ECO:0000256" key="1">
    <source>
        <dbReference type="SAM" id="MobiDB-lite"/>
    </source>
</evidence>
<evidence type="ECO:0000313" key="2">
    <source>
        <dbReference type="EMBL" id="OLZ40089.1"/>
    </source>
</evidence>
<comment type="caution">
    <text evidence="2">The sequence shown here is derived from an EMBL/GenBank/DDBJ whole genome shotgun (WGS) entry which is preliminary data.</text>
</comment>
<protein>
    <recommendedName>
        <fullName evidence="4">Small CPxCG-related zinc finger protein</fullName>
    </recommendedName>
</protein>
<sequence length="62" mass="6582">MGEDRPSSGDDQSDDEWSIPDCPRCGRPVWIVTVSGPGPGTASPCGCPVASKLLADDHDRER</sequence>
<dbReference type="OrthoDB" id="193769at2157"/>
<feature type="region of interest" description="Disordered" evidence="1">
    <location>
        <begin position="1"/>
        <end position="22"/>
    </location>
</feature>
<evidence type="ECO:0000313" key="3">
    <source>
        <dbReference type="Proteomes" id="UP000189370"/>
    </source>
</evidence>
<dbReference type="RefSeq" id="WP_076143689.1">
    <property type="nucleotide sequence ID" value="NZ_LWLN01000001.1"/>
</dbReference>
<dbReference type="AlphaFoldDB" id="A0A1S8AU82"/>
<feature type="region of interest" description="Disordered" evidence="1">
    <location>
        <begin position="38"/>
        <end position="62"/>
    </location>
</feature>
<name>A0A1S8AU82_9EURY</name>
<accession>A0A1S8AU82</accession>
<reference evidence="3" key="1">
    <citation type="submission" date="2016-04" db="EMBL/GenBank/DDBJ databases">
        <authorList>
            <person name="Chen S.-C."/>
            <person name="Lai M.-C."/>
        </authorList>
    </citation>
    <scope>NUCLEOTIDE SEQUENCE [LARGE SCALE GENOMIC DNA]</scope>
    <source>
        <strain evidence="3">AB14</strain>
    </source>
</reference>
<proteinExistence type="predicted"/>
<dbReference type="Proteomes" id="UP000189370">
    <property type="component" value="Unassembled WGS sequence"/>
</dbReference>